<comment type="caution">
    <text evidence="2">The sequence shown here is derived from an EMBL/GenBank/DDBJ whole genome shotgun (WGS) entry which is preliminary data.</text>
</comment>
<proteinExistence type="predicted"/>
<gene>
    <name evidence="2" type="ORF">ACFFR3_18530</name>
</gene>
<evidence type="ECO:0008006" key="4">
    <source>
        <dbReference type="Google" id="ProtNLM"/>
    </source>
</evidence>
<dbReference type="RefSeq" id="WP_345391019.1">
    <property type="nucleotide sequence ID" value="NZ_BAAAXS010000001.1"/>
</dbReference>
<sequence length="77" mass="8710">MSTKDELQRIEADLARLRAENQEIRDQIRDIGATDQVEIGAMISQADEQVELIADLERRRDGLLQKLESGGDEEGTR</sequence>
<evidence type="ECO:0000313" key="3">
    <source>
        <dbReference type="Proteomes" id="UP001589568"/>
    </source>
</evidence>
<keyword evidence="1" id="KW-0175">Coiled coil</keyword>
<evidence type="ECO:0000313" key="2">
    <source>
        <dbReference type="EMBL" id="MFB9471522.1"/>
    </source>
</evidence>
<organism evidence="2 3">
    <name type="scientific">Nonomuraea salmonea</name>
    <dbReference type="NCBI Taxonomy" id="46181"/>
    <lineage>
        <taxon>Bacteria</taxon>
        <taxon>Bacillati</taxon>
        <taxon>Actinomycetota</taxon>
        <taxon>Actinomycetes</taxon>
        <taxon>Streptosporangiales</taxon>
        <taxon>Streptosporangiaceae</taxon>
        <taxon>Nonomuraea</taxon>
    </lineage>
</organism>
<accession>A0ABV5NMI5</accession>
<evidence type="ECO:0000256" key="1">
    <source>
        <dbReference type="SAM" id="Coils"/>
    </source>
</evidence>
<feature type="coiled-coil region" evidence="1">
    <location>
        <begin position="7"/>
        <end position="73"/>
    </location>
</feature>
<keyword evidence="3" id="KW-1185">Reference proteome</keyword>
<reference evidence="2 3" key="1">
    <citation type="submission" date="2024-09" db="EMBL/GenBank/DDBJ databases">
        <authorList>
            <person name="Sun Q."/>
            <person name="Mori K."/>
        </authorList>
    </citation>
    <scope>NUCLEOTIDE SEQUENCE [LARGE SCALE GENOMIC DNA]</scope>
    <source>
        <strain evidence="2 3">JCM 3324</strain>
    </source>
</reference>
<dbReference type="EMBL" id="JBHMCF010000013">
    <property type="protein sequence ID" value="MFB9471522.1"/>
    <property type="molecule type" value="Genomic_DNA"/>
</dbReference>
<dbReference type="Proteomes" id="UP001589568">
    <property type="component" value="Unassembled WGS sequence"/>
</dbReference>
<protein>
    <recommendedName>
        <fullName evidence="4">DUF342 domain-containing protein</fullName>
    </recommendedName>
</protein>
<name>A0ABV5NMI5_9ACTN</name>